<organism evidence="1">
    <name type="scientific">marine sediment metagenome</name>
    <dbReference type="NCBI Taxonomy" id="412755"/>
    <lineage>
        <taxon>unclassified sequences</taxon>
        <taxon>metagenomes</taxon>
        <taxon>ecological metagenomes</taxon>
    </lineage>
</organism>
<sequence length="80" mass="9083">MIGILGKPQNQKVGLGILQPDVDDLMEMQVRSTSVNSITVGFGGPMYNWMLPTYMWLYDAIDMDDLVDRLVRLSIYKGEK</sequence>
<dbReference type="AlphaFoldDB" id="A0A0F8XX53"/>
<gene>
    <name evidence="1" type="ORF">LCGC14_2970050</name>
</gene>
<proteinExistence type="predicted"/>
<evidence type="ECO:0000313" key="1">
    <source>
        <dbReference type="EMBL" id="KKK65845.1"/>
    </source>
</evidence>
<name>A0A0F8XX53_9ZZZZ</name>
<dbReference type="EMBL" id="LAZR01060359">
    <property type="protein sequence ID" value="KKK65845.1"/>
    <property type="molecule type" value="Genomic_DNA"/>
</dbReference>
<comment type="caution">
    <text evidence="1">The sequence shown here is derived from an EMBL/GenBank/DDBJ whole genome shotgun (WGS) entry which is preliminary data.</text>
</comment>
<accession>A0A0F8XX53</accession>
<protein>
    <submittedName>
        <fullName evidence="1">Uncharacterized protein</fullName>
    </submittedName>
</protein>
<reference evidence="1" key="1">
    <citation type="journal article" date="2015" name="Nature">
        <title>Complex archaea that bridge the gap between prokaryotes and eukaryotes.</title>
        <authorList>
            <person name="Spang A."/>
            <person name="Saw J.H."/>
            <person name="Jorgensen S.L."/>
            <person name="Zaremba-Niedzwiedzka K."/>
            <person name="Martijn J."/>
            <person name="Lind A.E."/>
            <person name="van Eijk R."/>
            <person name="Schleper C."/>
            <person name="Guy L."/>
            <person name="Ettema T.J."/>
        </authorList>
    </citation>
    <scope>NUCLEOTIDE SEQUENCE</scope>
</reference>